<feature type="region of interest" description="Disordered" evidence="1">
    <location>
        <begin position="102"/>
        <end position="142"/>
    </location>
</feature>
<accession>A0A1I8IBW7</accession>
<feature type="compositionally biased region" description="Acidic residues" evidence="1">
    <location>
        <begin position="132"/>
        <end position="142"/>
    </location>
</feature>
<feature type="compositionally biased region" description="Basic and acidic residues" evidence="1">
    <location>
        <begin position="11"/>
        <end position="21"/>
    </location>
</feature>
<feature type="region of interest" description="Disordered" evidence="1">
    <location>
        <begin position="1"/>
        <end position="87"/>
    </location>
</feature>
<evidence type="ECO:0000313" key="2">
    <source>
        <dbReference type="Proteomes" id="UP000095280"/>
    </source>
</evidence>
<feature type="compositionally biased region" description="Low complexity" evidence="1">
    <location>
        <begin position="102"/>
        <end position="118"/>
    </location>
</feature>
<proteinExistence type="predicted"/>
<dbReference type="WBParaSite" id="maker-uti_cns_0011266-snap-gene-0.3-mRNA-1">
    <property type="protein sequence ID" value="maker-uti_cns_0011266-snap-gene-0.3-mRNA-1"/>
    <property type="gene ID" value="maker-uti_cns_0011266-snap-gene-0.3"/>
</dbReference>
<feature type="compositionally biased region" description="Polar residues" evidence="1">
    <location>
        <begin position="35"/>
        <end position="52"/>
    </location>
</feature>
<sequence>MAAGNWCGKSAENRLHRRDELLGPPGTTRMPQPPQLLTDSPARTFSSDSAQQDDIPLTCTSHASESTSSSSEVAAAGGSSVRKKPALRRLFSRESRSFVLQKEQQLQQQQQQPQQQQLQKHRTKRLQYSELVSEEAESGDES</sequence>
<keyword evidence="2" id="KW-1185">Reference proteome</keyword>
<evidence type="ECO:0000256" key="1">
    <source>
        <dbReference type="SAM" id="MobiDB-lite"/>
    </source>
</evidence>
<reference evidence="3" key="1">
    <citation type="submission" date="2016-11" db="UniProtKB">
        <authorList>
            <consortium name="WormBaseParasite"/>
        </authorList>
    </citation>
    <scope>IDENTIFICATION</scope>
</reference>
<dbReference type="AlphaFoldDB" id="A0A1I8IBW7"/>
<organism evidence="2 3">
    <name type="scientific">Macrostomum lignano</name>
    <dbReference type="NCBI Taxonomy" id="282301"/>
    <lineage>
        <taxon>Eukaryota</taxon>
        <taxon>Metazoa</taxon>
        <taxon>Spiralia</taxon>
        <taxon>Lophotrochozoa</taxon>
        <taxon>Platyhelminthes</taxon>
        <taxon>Rhabditophora</taxon>
        <taxon>Macrostomorpha</taxon>
        <taxon>Macrostomida</taxon>
        <taxon>Macrostomidae</taxon>
        <taxon>Macrostomum</taxon>
    </lineage>
</organism>
<feature type="compositionally biased region" description="Low complexity" evidence="1">
    <location>
        <begin position="60"/>
        <end position="80"/>
    </location>
</feature>
<evidence type="ECO:0000313" key="3">
    <source>
        <dbReference type="WBParaSite" id="maker-uti_cns_0011266-snap-gene-0.3-mRNA-1"/>
    </source>
</evidence>
<protein>
    <submittedName>
        <fullName evidence="3">Protein roadkill</fullName>
    </submittedName>
</protein>
<name>A0A1I8IBW7_9PLAT</name>
<dbReference type="Proteomes" id="UP000095280">
    <property type="component" value="Unplaced"/>
</dbReference>